<dbReference type="PROSITE" id="PS51257">
    <property type="entry name" value="PROKAR_LIPOPROTEIN"/>
    <property type="match status" value="1"/>
</dbReference>
<organism evidence="1 2">
    <name type="scientific">Daphnia magna</name>
    <dbReference type="NCBI Taxonomy" id="35525"/>
    <lineage>
        <taxon>Eukaryota</taxon>
        <taxon>Metazoa</taxon>
        <taxon>Ecdysozoa</taxon>
        <taxon>Arthropoda</taxon>
        <taxon>Crustacea</taxon>
        <taxon>Branchiopoda</taxon>
        <taxon>Diplostraca</taxon>
        <taxon>Cladocera</taxon>
        <taxon>Anomopoda</taxon>
        <taxon>Daphniidae</taxon>
        <taxon>Daphnia</taxon>
    </lineage>
</organism>
<proteinExistence type="predicted"/>
<sequence>MKLALFSLMCFFSVACQQNVQWALPTWRPPFYNQLPIYGPIFASQSNHLMRYPNLRAKHQEKSHHIRTRTNANQRAFGLSGINYLASLILNSLSLTATSTAFTTSTSTITGATVVTCLTSTMFSATAACRRKRAAVSDMLTGDHYDQHNEPFSKENAFDDLPREGRDINPADILASSWIERDLDVFGTESSINRYARKLTSTVTSTSMLTAFSVSVKTSTSTVTNLASSAALSCLPSGFTLC</sequence>
<dbReference type="AlphaFoldDB" id="A0A0P6CLN7"/>
<reference evidence="1 2" key="1">
    <citation type="submission" date="2016-03" db="EMBL/GenBank/DDBJ databases">
        <title>EvidentialGene: Evidence-directed Construction of Genes on Genomes.</title>
        <authorList>
            <person name="Gilbert D.G."/>
            <person name="Choi J.-H."/>
            <person name="Mockaitis K."/>
            <person name="Colbourne J."/>
            <person name="Pfrender M."/>
        </authorList>
    </citation>
    <scope>NUCLEOTIDE SEQUENCE [LARGE SCALE GENOMIC DNA]</scope>
    <source>
        <strain evidence="1 2">Xinb3</strain>
        <tissue evidence="1">Complete organism</tissue>
    </source>
</reference>
<dbReference type="Proteomes" id="UP000076858">
    <property type="component" value="Unassembled WGS sequence"/>
</dbReference>
<dbReference type="EMBL" id="LRGB01000687">
    <property type="protein sequence ID" value="KZS16900.1"/>
    <property type="molecule type" value="Genomic_DNA"/>
</dbReference>
<evidence type="ECO:0000313" key="1">
    <source>
        <dbReference type="EMBL" id="KZS16900.1"/>
    </source>
</evidence>
<gene>
    <name evidence="1" type="ORF">APZ42_017540</name>
</gene>
<comment type="caution">
    <text evidence="1">The sequence shown here is derived from an EMBL/GenBank/DDBJ whole genome shotgun (WGS) entry which is preliminary data.</text>
</comment>
<keyword evidence="2" id="KW-1185">Reference proteome</keyword>
<accession>A0A0P6CLN7</accession>
<name>A0A0P6CLN7_9CRUS</name>
<evidence type="ECO:0000313" key="2">
    <source>
        <dbReference type="Proteomes" id="UP000076858"/>
    </source>
</evidence>
<protein>
    <submittedName>
        <fullName evidence="1">Uncharacterized protein</fullName>
    </submittedName>
</protein>
<dbReference type="OrthoDB" id="6371655at2759"/>